<evidence type="ECO:0000313" key="3">
    <source>
        <dbReference type="Proteomes" id="UP001315278"/>
    </source>
</evidence>
<keyword evidence="1" id="KW-0732">Signal</keyword>
<sequence>MTRLIFVVAALVAVAIDASVASAATRHAQAAGSKAVDCVRAPNVGAYATAPYTQPPCMPGTTR</sequence>
<feature type="chain" id="PRO_5047133258" evidence="1">
    <location>
        <begin position="24"/>
        <end position="63"/>
    </location>
</feature>
<protein>
    <submittedName>
        <fullName evidence="2">Uncharacterized protein</fullName>
    </submittedName>
</protein>
<feature type="signal peptide" evidence="1">
    <location>
        <begin position="1"/>
        <end position="23"/>
    </location>
</feature>
<gene>
    <name evidence="2" type="ORF">JQ615_20470</name>
</gene>
<proteinExistence type="predicted"/>
<accession>A0ABS5FLT2</accession>
<evidence type="ECO:0000313" key="2">
    <source>
        <dbReference type="EMBL" id="MBR0797763.1"/>
    </source>
</evidence>
<dbReference type="Proteomes" id="UP001315278">
    <property type="component" value="Unassembled WGS sequence"/>
</dbReference>
<evidence type="ECO:0000256" key="1">
    <source>
        <dbReference type="SAM" id="SignalP"/>
    </source>
</evidence>
<dbReference type="EMBL" id="JAFCJH010000020">
    <property type="protein sequence ID" value="MBR0797763.1"/>
    <property type="molecule type" value="Genomic_DNA"/>
</dbReference>
<keyword evidence="3" id="KW-1185">Reference proteome</keyword>
<organism evidence="2 3">
    <name type="scientific">Bradyrhizobium jicamae</name>
    <dbReference type="NCBI Taxonomy" id="280332"/>
    <lineage>
        <taxon>Bacteria</taxon>
        <taxon>Pseudomonadati</taxon>
        <taxon>Pseudomonadota</taxon>
        <taxon>Alphaproteobacteria</taxon>
        <taxon>Hyphomicrobiales</taxon>
        <taxon>Nitrobacteraceae</taxon>
        <taxon>Bradyrhizobium</taxon>
    </lineage>
</organism>
<reference evidence="3" key="1">
    <citation type="journal article" date="2021" name="ISME J.">
        <title>Evolutionary origin and ecological implication of a unique nif island in free-living Bradyrhizobium lineages.</title>
        <authorList>
            <person name="Tao J."/>
        </authorList>
    </citation>
    <scope>NUCLEOTIDE SEQUENCE [LARGE SCALE GENOMIC DNA]</scope>
    <source>
        <strain evidence="3">SZCCT0434</strain>
    </source>
</reference>
<dbReference type="RefSeq" id="WP_212393981.1">
    <property type="nucleotide sequence ID" value="NZ_JAFCJH010000020.1"/>
</dbReference>
<comment type="caution">
    <text evidence="2">The sequence shown here is derived from an EMBL/GenBank/DDBJ whole genome shotgun (WGS) entry which is preliminary data.</text>
</comment>
<name>A0ABS5FLT2_9BRAD</name>